<feature type="chain" id="PRO_5043977826" evidence="2">
    <location>
        <begin position="20"/>
        <end position="231"/>
    </location>
</feature>
<sequence length="231" mass="24889">MPRFVKIGVLAMLLLQAYSQQTTTTTTSTSTTTTRPSTMTTTGSSTTTTISPSTTASTTITTSTLTITTTRPTTTTTVRNTSPSAAQLWDITFYYNWWFGTHAFCADSACVTAIQANGIGYDMVFGKGTLGKAVSESAIGAVRASCTSGSQNLRNLGFTKSGGKYLHNLDGTGLKQGWVSTVGGSCGATVPIRRWNSRFTDDMMYAVDLEWNTWYRGMGQDGGQPVFYLWK</sequence>
<keyword evidence="4" id="KW-1185">Reference proteome</keyword>
<protein>
    <submittedName>
        <fullName evidence="3">Uncharacterized protein</fullName>
    </submittedName>
</protein>
<dbReference type="PANTHER" id="PTHR45581:SF3">
    <property type="entry name" value="METHYLTRANSFERASE DOMAIN-CONTAINING PROTEIN"/>
    <property type="match status" value="1"/>
</dbReference>
<organism evidence="3 4">
    <name type="scientific">Pristionchus entomophagus</name>
    <dbReference type="NCBI Taxonomy" id="358040"/>
    <lineage>
        <taxon>Eukaryota</taxon>
        <taxon>Metazoa</taxon>
        <taxon>Ecdysozoa</taxon>
        <taxon>Nematoda</taxon>
        <taxon>Chromadorea</taxon>
        <taxon>Rhabditida</taxon>
        <taxon>Rhabditina</taxon>
        <taxon>Diplogasteromorpha</taxon>
        <taxon>Diplogasteroidea</taxon>
        <taxon>Neodiplogasteridae</taxon>
        <taxon>Pristionchus</taxon>
    </lineage>
</organism>
<proteinExistence type="predicted"/>
<gene>
    <name evidence="3" type="ORF">PENTCL1PPCAC_21151</name>
</gene>
<name>A0AAV5TXL7_9BILA</name>
<comment type="caution">
    <text evidence="3">The sequence shown here is derived from an EMBL/GenBank/DDBJ whole genome shotgun (WGS) entry which is preliminary data.</text>
</comment>
<dbReference type="Proteomes" id="UP001432027">
    <property type="component" value="Unassembled WGS sequence"/>
</dbReference>
<dbReference type="PANTHER" id="PTHR45581">
    <property type="entry name" value="PROTEIN CBG10435"/>
    <property type="match status" value="1"/>
</dbReference>
<evidence type="ECO:0000313" key="3">
    <source>
        <dbReference type="EMBL" id="GMS98976.1"/>
    </source>
</evidence>
<feature type="signal peptide" evidence="2">
    <location>
        <begin position="1"/>
        <end position="19"/>
    </location>
</feature>
<keyword evidence="2" id="KW-0732">Signal</keyword>
<evidence type="ECO:0000313" key="4">
    <source>
        <dbReference type="Proteomes" id="UP001432027"/>
    </source>
</evidence>
<reference evidence="3" key="1">
    <citation type="submission" date="2023-10" db="EMBL/GenBank/DDBJ databases">
        <title>Genome assembly of Pristionchus species.</title>
        <authorList>
            <person name="Yoshida K."/>
            <person name="Sommer R.J."/>
        </authorList>
    </citation>
    <scope>NUCLEOTIDE SEQUENCE</scope>
    <source>
        <strain evidence="3">RS0144</strain>
    </source>
</reference>
<accession>A0AAV5TXL7</accession>
<evidence type="ECO:0000256" key="1">
    <source>
        <dbReference type="SAM" id="MobiDB-lite"/>
    </source>
</evidence>
<feature type="region of interest" description="Disordered" evidence="1">
    <location>
        <begin position="25"/>
        <end position="55"/>
    </location>
</feature>
<dbReference type="AlphaFoldDB" id="A0AAV5TXL7"/>
<dbReference type="EMBL" id="BTSX01000005">
    <property type="protein sequence ID" value="GMS98976.1"/>
    <property type="molecule type" value="Genomic_DNA"/>
</dbReference>
<evidence type="ECO:0000256" key="2">
    <source>
        <dbReference type="SAM" id="SignalP"/>
    </source>
</evidence>